<dbReference type="SUPFAM" id="SSF88659">
    <property type="entry name" value="Sigma3 and sigma4 domains of RNA polymerase sigma factors"/>
    <property type="match status" value="1"/>
</dbReference>
<proteinExistence type="inferred from homology"/>
<dbReference type="InterPro" id="IPR013249">
    <property type="entry name" value="RNA_pol_sigma70_r4_t2"/>
</dbReference>
<evidence type="ECO:0000256" key="1">
    <source>
        <dbReference type="ARBA" id="ARBA00010641"/>
    </source>
</evidence>
<dbReference type="InterPro" id="IPR036388">
    <property type="entry name" value="WH-like_DNA-bd_sf"/>
</dbReference>
<dbReference type="RefSeq" id="WP_089834618.1">
    <property type="nucleotide sequence ID" value="NZ_FNBN01000004.1"/>
</dbReference>
<dbReference type="PANTHER" id="PTHR43133:SF46">
    <property type="entry name" value="RNA POLYMERASE SIGMA-70 FACTOR ECF SUBFAMILY"/>
    <property type="match status" value="1"/>
</dbReference>
<dbReference type="InterPro" id="IPR007627">
    <property type="entry name" value="RNA_pol_sigma70_r2"/>
</dbReference>
<dbReference type="NCBIfam" id="TIGR02937">
    <property type="entry name" value="sigma70-ECF"/>
    <property type="match status" value="1"/>
</dbReference>
<evidence type="ECO:0000256" key="3">
    <source>
        <dbReference type="ARBA" id="ARBA00023082"/>
    </source>
</evidence>
<comment type="similarity">
    <text evidence="1">Belongs to the sigma-70 factor family. ECF subfamily.</text>
</comment>
<dbReference type="Pfam" id="PF04542">
    <property type="entry name" value="Sigma70_r2"/>
    <property type="match status" value="1"/>
</dbReference>
<dbReference type="InterPro" id="IPR013324">
    <property type="entry name" value="RNA_pol_sigma_r3/r4-like"/>
</dbReference>
<evidence type="ECO:0000313" key="8">
    <source>
        <dbReference type="Proteomes" id="UP000199045"/>
    </source>
</evidence>
<evidence type="ECO:0000256" key="4">
    <source>
        <dbReference type="ARBA" id="ARBA00023163"/>
    </source>
</evidence>
<dbReference type="InterPro" id="IPR039425">
    <property type="entry name" value="RNA_pol_sigma-70-like"/>
</dbReference>
<dbReference type="InterPro" id="IPR013325">
    <property type="entry name" value="RNA_pol_sigma_r2"/>
</dbReference>
<name>A0A1G7UPM5_CHIFI</name>
<reference evidence="7 8" key="1">
    <citation type="submission" date="2016-10" db="EMBL/GenBank/DDBJ databases">
        <authorList>
            <person name="de Groot N.N."/>
        </authorList>
    </citation>
    <scope>NUCLEOTIDE SEQUENCE [LARGE SCALE GENOMIC DNA]</scope>
    <source>
        <strain evidence="7 8">DSM 527</strain>
    </source>
</reference>
<sequence>MTTDQPETLPDILHLGESPAFESLFNTYWESLYQYTARVLCSEADAQDLIQDLFTDLWERRHTLRITSHIRYYLFSAARKAILRKFRDDGVKEKHLERFAQYKEQGTELTMSTIIHKDMIAQLQDDLQALPEKERQVFAWSHFDELSIREIASKTGTAEQTVRNQLNSAYRKARRVMNKLLIVL</sequence>
<evidence type="ECO:0000256" key="2">
    <source>
        <dbReference type="ARBA" id="ARBA00023015"/>
    </source>
</evidence>
<accession>A0A1G7UPM5</accession>
<dbReference type="GO" id="GO:0016987">
    <property type="term" value="F:sigma factor activity"/>
    <property type="evidence" value="ECO:0007669"/>
    <property type="project" value="UniProtKB-KW"/>
</dbReference>
<feature type="domain" description="RNA polymerase sigma factor 70 region 4 type 2" evidence="6">
    <location>
        <begin position="123"/>
        <end position="171"/>
    </location>
</feature>
<gene>
    <name evidence="7" type="ORF">SAMN04488121_104461</name>
</gene>
<feature type="domain" description="RNA polymerase sigma-70 region 2" evidence="5">
    <location>
        <begin position="24"/>
        <end position="89"/>
    </location>
</feature>
<dbReference type="AlphaFoldDB" id="A0A1G7UPM5"/>
<dbReference type="GO" id="GO:0006352">
    <property type="term" value="P:DNA-templated transcription initiation"/>
    <property type="evidence" value="ECO:0007669"/>
    <property type="project" value="InterPro"/>
</dbReference>
<dbReference type="Gene3D" id="1.10.10.10">
    <property type="entry name" value="Winged helix-like DNA-binding domain superfamily/Winged helix DNA-binding domain"/>
    <property type="match status" value="1"/>
</dbReference>
<protein>
    <submittedName>
        <fullName evidence="7">RNA polymerase sigma-70 factor, ECF subfamily</fullName>
    </submittedName>
</protein>
<evidence type="ECO:0000259" key="5">
    <source>
        <dbReference type="Pfam" id="PF04542"/>
    </source>
</evidence>
<organism evidence="7 8">
    <name type="scientific">Chitinophaga filiformis</name>
    <name type="common">Myxococcus filiformis</name>
    <name type="synonym">Flexibacter filiformis</name>
    <dbReference type="NCBI Taxonomy" id="104663"/>
    <lineage>
        <taxon>Bacteria</taxon>
        <taxon>Pseudomonadati</taxon>
        <taxon>Bacteroidota</taxon>
        <taxon>Chitinophagia</taxon>
        <taxon>Chitinophagales</taxon>
        <taxon>Chitinophagaceae</taxon>
        <taxon>Chitinophaga</taxon>
    </lineage>
</organism>
<keyword evidence="3" id="KW-0731">Sigma factor</keyword>
<evidence type="ECO:0000313" key="7">
    <source>
        <dbReference type="EMBL" id="SDG49437.1"/>
    </source>
</evidence>
<dbReference type="OrthoDB" id="764811at2"/>
<dbReference type="GO" id="GO:0003677">
    <property type="term" value="F:DNA binding"/>
    <property type="evidence" value="ECO:0007669"/>
    <property type="project" value="InterPro"/>
</dbReference>
<dbReference type="STRING" id="104663.SAMN04488121_104461"/>
<dbReference type="Pfam" id="PF08281">
    <property type="entry name" value="Sigma70_r4_2"/>
    <property type="match status" value="1"/>
</dbReference>
<dbReference type="Gene3D" id="1.10.1740.10">
    <property type="match status" value="1"/>
</dbReference>
<keyword evidence="2" id="KW-0805">Transcription regulation</keyword>
<evidence type="ECO:0000259" key="6">
    <source>
        <dbReference type="Pfam" id="PF08281"/>
    </source>
</evidence>
<keyword evidence="4" id="KW-0804">Transcription</keyword>
<dbReference type="PANTHER" id="PTHR43133">
    <property type="entry name" value="RNA POLYMERASE ECF-TYPE SIGMA FACTO"/>
    <property type="match status" value="1"/>
</dbReference>
<dbReference type="Proteomes" id="UP000199045">
    <property type="component" value="Unassembled WGS sequence"/>
</dbReference>
<dbReference type="InterPro" id="IPR014284">
    <property type="entry name" value="RNA_pol_sigma-70_dom"/>
</dbReference>
<dbReference type="SUPFAM" id="SSF88946">
    <property type="entry name" value="Sigma2 domain of RNA polymerase sigma factors"/>
    <property type="match status" value="1"/>
</dbReference>
<dbReference type="EMBL" id="FNBN01000004">
    <property type="protein sequence ID" value="SDG49437.1"/>
    <property type="molecule type" value="Genomic_DNA"/>
</dbReference>